<keyword evidence="2 7" id="KW-0813">Transport</keyword>
<gene>
    <name evidence="9" type="ORF">HNP82_001481</name>
</gene>
<keyword evidence="10" id="KW-1185">Reference proteome</keyword>
<feature type="transmembrane region" description="Helical" evidence="7">
    <location>
        <begin position="109"/>
        <end position="129"/>
    </location>
</feature>
<dbReference type="Gene3D" id="1.10.3720.10">
    <property type="entry name" value="MetI-like"/>
    <property type="match status" value="1"/>
</dbReference>
<organism evidence="9 10">
    <name type="scientific">Catenibacillus scindens</name>
    <dbReference type="NCBI Taxonomy" id="673271"/>
    <lineage>
        <taxon>Bacteria</taxon>
        <taxon>Bacillati</taxon>
        <taxon>Bacillota</taxon>
        <taxon>Clostridia</taxon>
        <taxon>Lachnospirales</taxon>
        <taxon>Lachnospiraceae</taxon>
        <taxon>Catenibacillus</taxon>
    </lineage>
</organism>
<evidence type="ECO:0000313" key="9">
    <source>
        <dbReference type="EMBL" id="MBB5264370.1"/>
    </source>
</evidence>
<proteinExistence type="inferred from homology"/>
<feature type="transmembrane region" description="Helical" evidence="7">
    <location>
        <begin position="257"/>
        <end position="276"/>
    </location>
</feature>
<keyword evidence="4 7" id="KW-0812">Transmembrane</keyword>
<evidence type="ECO:0000313" key="10">
    <source>
        <dbReference type="Proteomes" id="UP000543642"/>
    </source>
</evidence>
<feature type="transmembrane region" description="Helical" evidence="7">
    <location>
        <begin position="183"/>
        <end position="210"/>
    </location>
</feature>
<evidence type="ECO:0000256" key="5">
    <source>
        <dbReference type="ARBA" id="ARBA00022989"/>
    </source>
</evidence>
<feature type="domain" description="ABC transmembrane type-1" evidence="8">
    <location>
        <begin position="74"/>
        <end position="276"/>
    </location>
</feature>
<keyword evidence="6 7" id="KW-0472">Membrane</keyword>
<evidence type="ECO:0000256" key="2">
    <source>
        <dbReference type="ARBA" id="ARBA00022448"/>
    </source>
</evidence>
<keyword evidence="5 7" id="KW-1133">Transmembrane helix</keyword>
<evidence type="ECO:0000256" key="6">
    <source>
        <dbReference type="ARBA" id="ARBA00023136"/>
    </source>
</evidence>
<dbReference type="CDD" id="cd06261">
    <property type="entry name" value="TM_PBP2"/>
    <property type="match status" value="1"/>
</dbReference>
<dbReference type="AlphaFoldDB" id="A0A7W8M4U2"/>
<evidence type="ECO:0000256" key="4">
    <source>
        <dbReference type="ARBA" id="ARBA00022692"/>
    </source>
</evidence>
<dbReference type="Pfam" id="PF00528">
    <property type="entry name" value="BPD_transp_1"/>
    <property type="match status" value="1"/>
</dbReference>
<reference evidence="9 10" key="1">
    <citation type="submission" date="2020-08" db="EMBL/GenBank/DDBJ databases">
        <title>Genomic Encyclopedia of Type Strains, Phase IV (KMG-IV): sequencing the most valuable type-strain genomes for metagenomic binning, comparative biology and taxonomic classification.</title>
        <authorList>
            <person name="Goeker M."/>
        </authorList>
    </citation>
    <scope>NUCLEOTIDE SEQUENCE [LARGE SCALE GENOMIC DNA]</scope>
    <source>
        <strain evidence="9 10">DSM 106146</strain>
    </source>
</reference>
<keyword evidence="3" id="KW-1003">Cell membrane</keyword>
<evidence type="ECO:0000259" key="8">
    <source>
        <dbReference type="PROSITE" id="PS50928"/>
    </source>
</evidence>
<dbReference type="Proteomes" id="UP000543642">
    <property type="component" value="Unassembled WGS sequence"/>
</dbReference>
<dbReference type="EMBL" id="JACHFW010000004">
    <property type="protein sequence ID" value="MBB5264370.1"/>
    <property type="molecule type" value="Genomic_DNA"/>
</dbReference>
<feature type="transmembrane region" description="Helical" evidence="7">
    <location>
        <begin position="12"/>
        <end position="33"/>
    </location>
</feature>
<dbReference type="PANTHER" id="PTHR43744:SF9">
    <property type="entry name" value="POLYGALACTURONAN_RHAMNOGALACTURONAN TRANSPORT SYSTEM PERMEASE PROTEIN YTCP"/>
    <property type="match status" value="1"/>
</dbReference>
<dbReference type="InterPro" id="IPR035906">
    <property type="entry name" value="MetI-like_sf"/>
</dbReference>
<evidence type="ECO:0000256" key="1">
    <source>
        <dbReference type="ARBA" id="ARBA00004651"/>
    </source>
</evidence>
<comment type="subcellular location">
    <subcellularLocation>
        <location evidence="1 7">Cell membrane</location>
        <topology evidence="1 7">Multi-pass membrane protein</topology>
    </subcellularLocation>
</comment>
<comment type="caution">
    <text evidence="9">The sequence shown here is derived from an EMBL/GenBank/DDBJ whole genome shotgun (WGS) entry which is preliminary data.</text>
</comment>
<protein>
    <submittedName>
        <fullName evidence="9">Putative aldouronate transport system permease protein</fullName>
    </submittedName>
</protein>
<dbReference type="SUPFAM" id="SSF161098">
    <property type="entry name" value="MetI-like"/>
    <property type="match status" value="1"/>
</dbReference>
<dbReference type="RefSeq" id="WP_183772923.1">
    <property type="nucleotide sequence ID" value="NZ_JACHFW010000004.1"/>
</dbReference>
<dbReference type="InterPro" id="IPR000515">
    <property type="entry name" value="MetI-like"/>
</dbReference>
<evidence type="ECO:0000256" key="7">
    <source>
        <dbReference type="RuleBase" id="RU363032"/>
    </source>
</evidence>
<dbReference type="PANTHER" id="PTHR43744">
    <property type="entry name" value="ABC TRANSPORTER PERMEASE PROTEIN MG189-RELATED-RELATED"/>
    <property type="match status" value="1"/>
</dbReference>
<feature type="transmembrane region" description="Helical" evidence="7">
    <location>
        <begin position="141"/>
        <end position="163"/>
    </location>
</feature>
<evidence type="ECO:0000256" key="3">
    <source>
        <dbReference type="ARBA" id="ARBA00022475"/>
    </source>
</evidence>
<dbReference type="GO" id="GO:0005886">
    <property type="term" value="C:plasma membrane"/>
    <property type="evidence" value="ECO:0007669"/>
    <property type="project" value="UniProtKB-SubCell"/>
</dbReference>
<sequence>MTLLKKKNRFVLLSYIILTLVAIAIIVPFWILFAASFTDESWAVNHGFSLIPGKWSTLAYQYVLSRWETFGKAYLITICVTVCGVILCLVVTAPCAYMLSKKDLFGRRVISFLLIFTMLFNGGMIASYVNYTQIFHLKNSYLAYIIPNLVTSAYTIMLVRSYFQSSIPDELYESARIDGASEFGCFIRIAIPLAKPILATIALMQGIAYWNDWQNGTYYISDYGKWGIMNVLNSINNSASYLSTLTTQSEGVPTTTMRLAIAVIGILPLICIYPLFQKYFVKGITMGAIKG</sequence>
<feature type="transmembrane region" description="Helical" evidence="7">
    <location>
        <begin position="73"/>
        <end position="97"/>
    </location>
</feature>
<comment type="similarity">
    <text evidence="7">Belongs to the binding-protein-dependent transport system permease family.</text>
</comment>
<dbReference type="PROSITE" id="PS50928">
    <property type="entry name" value="ABC_TM1"/>
    <property type="match status" value="1"/>
</dbReference>
<name>A0A7W8M4U2_9FIRM</name>
<accession>A0A7W8M4U2</accession>
<dbReference type="GO" id="GO:0055085">
    <property type="term" value="P:transmembrane transport"/>
    <property type="evidence" value="ECO:0007669"/>
    <property type="project" value="InterPro"/>
</dbReference>